<protein>
    <submittedName>
        <fullName evidence="1">Uncharacterized protein</fullName>
    </submittedName>
</protein>
<organism evidence="1 2">
    <name type="scientific">Trema orientale</name>
    <name type="common">Charcoal tree</name>
    <name type="synonym">Celtis orientalis</name>
    <dbReference type="NCBI Taxonomy" id="63057"/>
    <lineage>
        <taxon>Eukaryota</taxon>
        <taxon>Viridiplantae</taxon>
        <taxon>Streptophyta</taxon>
        <taxon>Embryophyta</taxon>
        <taxon>Tracheophyta</taxon>
        <taxon>Spermatophyta</taxon>
        <taxon>Magnoliopsida</taxon>
        <taxon>eudicotyledons</taxon>
        <taxon>Gunneridae</taxon>
        <taxon>Pentapetalae</taxon>
        <taxon>rosids</taxon>
        <taxon>fabids</taxon>
        <taxon>Rosales</taxon>
        <taxon>Cannabaceae</taxon>
        <taxon>Trema</taxon>
    </lineage>
</organism>
<proteinExistence type="predicted"/>
<dbReference type="EMBL" id="JXTC01000020">
    <property type="protein sequence ID" value="PON99193.1"/>
    <property type="molecule type" value="Genomic_DNA"/>
</dbReference>
<dbReference type="InParanoid" id="A0A2P5FN69"/>
<reference evidence="2" key="1">
    <citation type="submission" date="2016-06" db="EMBL/GenBank/DDBJ databases">
        <title>Parallel loss of symbiosis genes in relatives of nitrogen-fixing non-legume Parasponia.</title>
        <authorList>
            <person name="Van Velzen R."/>
            <person name="Holmer R."/>
            <person name="Bu F."/>
            <person name="Rutten L."/>
            <person name="Van Zeijl A."/>
            <person name="Liu W."/>
            <person name="Santuari L."/>
            <person name="Cao Q."/>
            <person name="Sharma T."/>
            <person name="Shen D."/>
            <person name="Roswanjaya Y."/>
            <person name="Wardhani T."/>
            <person name="Kalhor M.S."/>
            <person name="Jansen J."/>
            <person name="Van den Hoogen J."/>
            <person name="Gungor B."/>
            <person name="Hartog M."/>
            <person name="Hontelez J."/>
            <person name="Verver J."/>
            <person name="Yang W.-C."/>
            <person name="Schijlen E."/>
            <person name="Repin R."/>
            <person name="Schilthuizen M."/>
            <person name="Schranz E."/>
            <person name="Heidstra R."/>
            <person name="Miyata K."/>
            <person name="Fedorova E."/>
            <person name="Kohlen W."/>
            <person name="Bisseling T."/>
            <person name="Smit S."/>
            <person name="Geurts R."/>
        </authorList>
    </citation>
    <scope>NUCLEOTIDE SEQUENCE [LARGE SCALE GENOMIC DNA]</scope>
    <source>
        <strain evidence="2">cv. RG33-2</strain>
    </source>
</reference>
<dbReference type="AlphaFoldDB" id="A0A2P5FN69"/>
<dbReference type="Proteomes" id="UP000237000">
    <property type="component" value="Unassembled WGS sequence"/>
</dbReference>
<evidence type="ECO:0000313" key="1">
    <source>
        <dbReference type="EMBL" id="PON99193.1"/>
    </source>
</evidence>
<accession>A0A2P5FN69</accession>
<evidence type="ECO:0000313" key="2">
    <source>
        <dbReference type="Proteomes" id="UP000237000"/>
    </source>
</evidence>
<comment type="caution">
    <text evidence="1">The sequence shown here is derived from an EMBL/GenBank/DDBJ whole genome shotgun (WGS) entry which is preliminary data.</text>
</comment>
<keyword evidence="2" id="KW-1185">Reference proteome</keyword>
<name>A0A2P5FN69_TREOI</name>
<sequence>MATMAVAEHCDGLFLKRRGESILEFLVFPKKKMWVLPGRPHFTSVRGAAGEFRPAGYFAKPTHPSGFLSTLV</sequence>
<dbReference type="OrthoDB" id="10438761at2759"/>
<gene>
    <name evidence="1" type="ORF">TorRG33x02_050530</name>
</gene>